<evidence type="ECO:0000259" key="8">
    <source>
        <dbReference type="Pfam" id="PF18955"/>
    </source>
</evidence>
<evidence type="ECO:0000313" key="9">
    <source>
        <dbReference type="EMBL" id="MBL6446123.1"/>
    </source>
</evidence>
<dbReference type="EMBL" id="JAEUGD010000023">
    <property type="protein sequence ID" value="MBL6446123.1"/>
    <property type="molecule type" value="Genomic_DNA"/>
</dbReference>
<dbReference type="AlphaFoldDB" id="A0A937FX36"/>
<keyword evidence="5 6" id="KW-0472">Membrane</keyword>
<evidence type="ECO:0000313" key="10">
    <source>
        <dbReference type="Proteomes" id="UP000614216"/>
    </source>
</evidence>
<keyword evidence="3 6" id="KW-0812">Transmembrane</keyword>
<reference evidence="9" key="1">
    <citation type="submission" date="2021-01" db="EMBL/GenBank/DDBJ databases">
        <title>Fulvivirga kasyanovii gen. nov., sp nov., a novel member of the phylum Bacteroidetes isolated from seawater in a mussel farm.</title>
        <authorList>
            <person name="Zhao L.-H."/>
            <person name="Wang Z.-J."/>
        </authorList>
    </citation>
    <scope>NUCLEOTIDE SEQUENCE</scope>
    <source>
        <strain evidence="9">29W222</strain>
    </source>
</reference>
<dbReference type="Proteomes" id="UP000614216">
    <property type="component" value="Unassembled WGS sequence"/>
</dbReference>
<feature type="domain" description="DUF5698" evidence="8">
    <location>
        <begin position="36"/>
        <end position="93"/>
    </location>
</feature>
<dbReference type="RefSeq" id="WP_202855668.1">
    <property type="nucleotide sequence ID" value="NZ_JAEUGD010000023.1"/>
</dbReference>
<evidence type="ECO:0000256" key="3">
    <source>
        <dbReference type="ARBA" id="ARBA00022692"/>
    </source>
</evidence>
<feature type="domain" description="DUF2179" evidence="7">
    <location>
        <begin position="128"/>
        <end position="176"/>
    </location>
</feature>
<keyword evidence="2 6" id="KW-1003">Cell membrane</keyword>
<feature type="transmembrane region" description="Helical" evidence="6">
    <location>
        <begin position="48"/>
        <end position="69"/>
    </location>
</feature>
<dbReference type="CDD" id="cd16381">
    <property type="entry name" value="YitT_C_like_1"/>
    <property type="match status" value="1"/>
</dbReference>
<organism evidence="9 10">
    <name type="scientific">Fulvivirga marina</name>
    <dbReference type="NCBI Taxonomy" id="2494733"/>
    <lineage>
        <taxon>Bacteria</taxon>
        <taxon>Pseudomonadati</taxon>
        <taxon>Bacteroidota</taxon>
        <taxon>Cytophagia</taxon>
        <taxon>Cytophagales</taxon>
        <taxon>Fulvivirgaceae</taxon>
        <taxon>Fulvivirga</taxon>
    </lineage>
</organism>
<dbReference type="Pfam" id="PF10035">
    <property type="entry name" value="DUF2179"/>
    <property type="match status" value="1"/>
</dbReference>
<keyword evidence="10" id="KW-1185">Reference proteome</keyword>
<protein>
    <recommendedName>
        <fullName evidence="6">UPF0316 protein JMN32_07380</fullName>
    </recommendedName>
</protein>
<evidence type="ECO:0000256" key="1">
    <source>
        <dbReference type="ARBA" id="ARBA00004651"/>
    </source>
</evidence>
<dbReference type="HAMAP" id="MF_01515">
    <property type="entry name" value="UPF0316"/>
    <property type="match status" value="1"/>
</dbReference>
<evidence type="ECO:0000256" key="2">
    <source>
        <dbReference type="ARBA" id="ARBA00022475"/>
    </source>
</evidence>
<evidence type="ECO:0000256" key="5">
    <source>
        <dbReference type="ARBA" id="ARBA00023136"/>
    </source>
</evidence>
<proteinExistence type="inferred from homology"/>
<comment type="subcellular location">
    <subcellularLocation>
        <location evidence="1 6">Cell membrane</location>
        <topology evidence="1 6">Multi-pass membrane protein</topology>
    </subcellularLocation>
</comment>
<dbReference type="InterPro" id="IPR022930">
    <property type="entry name" value="UPF0316"/>
</dbReference>
<accession>A0A937FX36</accession>
<dbReference type="InterPro" id="IPR019264">
    <property type="entry name" value="DUF2179"/>
</dbReference>
<keyword evidence="4 6" id="KW-1133">Transmembrane helix</keyword>
<feature type="transmembrane region" description="Helical" evidence="6">
    <location>
        <begin position="75"/>
        <end position="95"/>
    </location>
</feature>
<evidence type="ECO:0000259" key="7">
    <source>
        <dbReference type="Pfam" id="PF10035"/>
    </source>
</evidence>
<gene>
    <name evidence="9" type="ORF">JMN32_07380</name>
</gene>
<comment type="caution">
    <text evidence="9">The sequence shown here is derived from an EMBL/GenBank/DDBJ whole genome shotgun (WGS) entry which is preliminary data.</text>
</comment>
<dbReference type="GO" id="GO:0005886">
    <property type="term" value="C:plasma membrane"/>
    <property type="evidence" value="ECO:0007669"/>
    <property type="project" value="UniProtKB-SubCell"/>
</dbReference>
<feature type="transmembrane region" description="Helical" evidence="6">
    <location>
        <begin position="15"/>
        <end position="41"/>
    </location>
</feature>
<dbReference type="NCBIfam" id="NF003191">
    <property type="entry name" value="PRK04164.1-2"/>
    <property type="match status" value="1"/>
</dbReference>
<dbReference type="PANTHER" id="PTHR40060">
    <property type="entry name" value="UPF0316 PROTEIN YEBE"/>
    <property type="match status" value="1"/>
</dbReference>
<evidence type="ECO:0000256" key="4">
    <source>
        <dbReference type="ARBA" id="ARBA00022989"/>
    </source>
</evidence>
<dbReference type="InterPro" id="IPR044035">
    <property type="entry name" value="DUF5698"/>
</dbReference>
<dbReference type="PANTHER" id="PTHR40060:SF1">
    <property type="entry name" value="UPF0316 PROTEIN YEBE"/>
    <property type="match status" value="1"/>
</dbReference>
<sequence>MEEFLSTYGIDQETFRIIILPLMIFFARIMDVSINTIRIIFVMTGRKLISTILGFFESLIWLLAIGQIFQHIDNVYSYIAYPAGFAAGIMVGMLIEERLALGNVVVRVISSEDLSGLINVLETQKVRYTLVSAQSGTGEEKLLFTVVKRDNLPLLQAEIQNHVPSAFYTVESVKSASEAGILAEQPSRRGIGTWLTSIKRK</sequence>
<name>A0A937FX36_9BACT</name>
<comment type="similarity">
    <text evidence="6">Belongs to the UPF0316 family.</text>
</comment>
<evidence type="ECO:0000256" key="6">
    <source>
        <dbReference type="HAMAP-Rule" id="MF_01515"/>
    </source>
</evidence>
<dbReference type="Pfam" id="PF18955">
    <property type="entry name" value="DUF5698"/>
    <property type="match status" value="1"/>
</dbReference>